<keyword evidence="3" id="KW-1185">Reference proteome</keyword>
<dbReference type="EMBL" id="CP097118">
    <property type="protein sequence ID" value="USS87462.1"/>
    <property type="molecule type" value="Genomic_DNA"/>
</dbReference>
<feature type="coiled-coil region" evidence="1">
    <location>
        <begin position="34"/>
        <end position="97"/>
    </location>
</feature>
<organism evidence="2 3">
    <name type="scientific">Fructilactobacillus hinvesii</name>
    <dbReference type="NCBI Taxonomy" id="2940300"/>
    <lineage>
        <taxon>Bacteria</taxon>
        <taxon>Bacillati</taxon>
        <taxon>Bacillota</taxon>
        <taxon>Bacilli</taxon>
        <taxon>Lactobacillales</taxon>
        <taxon>Lactobacillaceae</taxon>
        <taxon>Fructilactobacillus</taxon>
    </lineage>
</organism>
<protein>
    <recommendedName>
        <fullName evidence="4">DUF4355 domain-containing protein</fullName>
    </recommendedName>
</protein>
<dbReference type="RefSeq" id="WP_252796758.1">
    <property type="nucleotide sequence ID" value="NZ_CP097118.1"/>
</dbReference>
<sequence>MATLKLNLQNIGLKNSVSLKKTVENRKKFSQLALKVNDQQIEATQAELNELDDDSDIKLAELQEKLSKTDSLVESAKLKKEIKRIRLNRELNELKKTPDDAEKAESFMDQMNQGLIDALGLSEEQIDEFNSYAPSSFEIGEAISYVNSRFAGLSDADYEAAKKEQSSVLQDPKAS</sequence>
<accession>A0ABY5BQY3</accession>
<evidence type="ECO:0000313" key="2">
    <source>
        <dbReference type="EMBL" id="USS87462.1"/>
    </source>
</evidence>
<evidence type="ECO:0008006" key="4">
    <source>
        <dbReference type="Google" id="ProtNLM"/>
    </source>
</evidence>
<evidence type="ECO:0000256" key="1">
    <source>
        <dbReference type="SAM" id="Coils"/>
    </source>
</evidence>
<name>A0ABY5BQY3_9LACO</name>
<keyword evidence="1" id="KW-0175">Coiled coil</keyword>
<dbReference type="Proteomes" id="UP001057025">
    <property type="component" value="Chromosome"/>
</dbReference>
<reference evidence="2" key="1">
    <citation type="submission" date="2022-05" db="EMBL/GenBank/DDBJ databases">
        <authorList>
            <person name="Oliphant S.A."/>
            <person name="Watson-Haigh N.S."/>
            <person name="Sumby K.M."/>
            <person name="Gardner J.M."/>
            <person name="Jiranek V."/>
        </authorList>
    </citation>
    <scope>NUCLEOTIDE SEQUENCE</scope>
    <source>
        <strain evidence="2">KI11_C11</strain>
    </source>
</reference>
<evidence type="ECO:0000313" key="3">
    <source>
        <dbReference type="Proteomes" id="UP001057025"/>
    </source>
</evidence>
<proteinExistence type="predicted"/>
<gene>
    <name evidence="2" type="ORF">M3M39_04900</name>
</gene>